<dbReference type="EMBL" id="HBUF01083696">
    <property type="protein sequence ID" value="CAG6633753.1"/>
    <property type="molecule type" value="Transcribed_RNA"/>
</dbReference>
<feature type="domain" description="DUF7153" evidence="1">
    <location>
        <begin position="92"/>
        <end position="259"/>
    </location>
</feature>
<dbReference type="EMBL" id="HBUF01083699">
    <property type="protein sequence ID" value="CAG6633759.1"/>
    <property type="molecule type" value="Transcribed_RNA"/>
</dbReference>
<dbReference type="EMBL" id="HBUF01623823">
    <property type="protein sequence ID" value="CAG6781623.1"/>
    <property type="molecule type" value="Transcribed_RNA"/>
</dbReference>
<name>A0A8D8UQ25_9HEMI</name>
<dbReference type="EMBL" id="HBUF01247664">
    <property type="protein sequence ID" value="CAG6678956.1"/>
    <property type="molecule type" value="Transcribed_RNA"/>
</dbReference>
<dbReference type="EMBL" id="HBUF01343423">
    <property type="protein sequence ID" value="CAG6706630.1"/>
    <property type="molecule type" value="Transcribed_RNA"/>
</dbReference>
<dbReference type="EMBL" id="HBUF01247665">
    <property type="protein sequence ID" value="CAG6678957.1"/>
    <property type="molecule type" value="Transcribed_RNA"/>
</dbReference>
<dbReference type="PANTHER" id="PTHR22198">
    <property type="entry name" value="FERM DOMAIN-CONTAINING PROTEIN"/>
    <property type="match status" value="1"/>
</dbReference>
<proteinExistence type="predicted"/>
<dbReference type="EMBL" id="HBUF01623825">
    <property type="protein sequence ID" value="CAG6781625.1"/>
    <property type="molecule type" value="Transcribed_RNA"/>
</dbReference>
<dbReference type="PANTHER" id="PTHR22198:SF1">
    <property type="entry name" value="FERM DOMAIN-CONTAINING PROTEIN"/>
    <property type="match status" value="1"/>
</dbReference>
<accession>A0A8D8UQ25</accession>
<dbReference type="EMBL" id="HBUF01083698">
    <property type="protein sequence ID" value="CAG6633757.1"/>
    <property type="molecule type" value="Transcribed_RNA"/>
</dbReference>
<evidence type="ECO:0000313" key="2">
    <source>
        <dbReference type="EMBL" id="CAG6706632.1"/>
    </source>
</evidence>
<reference evidence="2" key="1">
    <citation type="submission" date="2021-05" db="EMBL/GenBank/DDBJ databases">
        <authorList>
            <person name="Alioto T."/>
            <person name="Alioto T."/>
            <person name="Gomez Garrido J."/>
        </authorList>
    </citation>
    <scope>NUCLEOTIDE SEQUENCE</scope>
</reference>
<dbReference type="EMBL" id="HBUF01343427">
    <property type="protein sequence ID" value="CAG6706634.1"/>
    <property type="molecule type" value="Transcribed_RNA"/>
</dbReference>
<dbReference type="EMBL" id="HBUF01083697">
    <property type="protein sequence ID" value="CAG6633755.1"/>
    <property type="molecule type" value="Transcribed_RNA"/>
</dbReference>
<dbReference type="EMBL" id="HBUF01247663">
    <property type="protein sequence ID" value="CAG6678955.1"/>
    <property type="molecule type" value="Transcribed_RNA"/>
</dbReference>
<organism evidence="2">
    <name type="scientific">Cacopsylla melanoneura</name>
    <dbReference type="NCBI Taxonomy" id="428564"/>
    <lineage>
        <taxon>Eukaryota</taxon>
        <taxon>Metazoa</taxon>
        <taxon>Ecdysozoa</taxon>
        <taxon>Arthropoda</taxon>
        <taxon>Hexapoda</taxon>
        <taxon>Insecta</taxon>
        <taxon>Pterygota</taxon>
        <taxon>Neoptera</taxon>
        <taxon>Paraneoptera</taxon>
        <taxon>Hemiptera</taxon>
        <taxon>Sternorrhyncha</taxon>
        <taxon>Psylloidea</taxon>
        <taxon>Psyllidae</taxon>
        <taxon>Psyllinae</taxon>
        <taxon>Cacopsylla</taxon>
    </lineage>
</organism>
<dbReference type="EMBL" id="HBUF01343424">
    <property type="protein sequence ID" value="CAG6706631.1"/>
    <property type="molecule type" value="Transcribed_RNA"/>
</dbReference>
<dbReference type="EMBL" id="HBUF01343425">
    <property type="protein sequence ID" value="CAG6706632.1"/>
    <property type="molecule type" value="Transcribed_RNA"/>
</dbReference>
<dbReference type="Pfam" id="PF23672">
    <property type="entry name" value="DUF7153"/>
    <property type="match status" value="1"/>
</dbReference>
<dbReference type="EMBL" id="HBUF01623824">
    <property type="protein sequence ID" value="CAG6781624.1"/>
    <property type="molecule type" value="Transcribed_RNA"/>
</dbReference>
<protein>
    <recommendedName>
        <fullName evidence="1">DUF7153 domain-containing protein</fullName>
    </recommendedName>
</protein>
<dbReference type="EMBL" id="HBUF01247662">
    <property type="protein sequence ID" value="CAG6678954.1"/>
    <property type="molecule type" value="Transcribed_RNA"/>
</dbReference>
<sequence length="263" mass="30207">MSATSFLSPTQNVPLNSLRGVKYQETVVSTSTKRTPTRHFGIRPGGEEEKPKGPLVVFSFVVPAHTSVEDPKINYKEQQVILRKALRAHIPKGLLLETREKGVLFPVVHFKEEPFALQKSTFNEELSTEIILHQGVYREVRCITPEDQLTTWTPNPSPHHKGYIILGFKALDNSFNKVMVDSWKDWTGARYIYMYLPDELGLSKITFYHREAPDSLDMFMYIVLVECNTITTTERQMLLLDFAQRMRVERMSGYVSVYAESLS</sequence>
<dbReference type="InterPro" id="IPR055577">
    <property type="entry name" value="DUF7153"/>
</dbReference>
<dbReference type="AlphaFoldDB" id="A0A8D8UQ25"/>
<dbReference type="EMBL" id="HBUF01247661">
    <property type="protein sequence ID" value="CAG6678953.1"/>
    <property type="molecule type" value="Transcribed_RNA"/>
</dbReference>
<dbReference type="EMBL" id="HBUF01343426">
    <property type="protein sequence ID" value="CAG6706633.1"/>
    <property type="molecule type" value="Transcribed_RNA"/>
</dbReference>
<evidence type="ECO:0000259" key="1">
    <source>
        <dbReference type="Pfam" id="PF23672"/>
    </source>
</evidence>
<dbReference type="EMBL" id="HBUF01247660">
    <property type="protein sequence ID" value="CAG6678952.1"/>
    <property type="molecule type" value="Transcribed_RNA"/>
</dbReference>